<feature type="domain" description="TonB C-terminal" evidence="2">
    <location>
        <begin position="79"/>
        <end position="139"/>
    </location>
</feature>
<feature type="chain" id="PRO_5024912524" description="TonB C-terminal domain-containing protein" evidence="1">
    <location>
        <begin position="20"/>
        <end position="146"/>
    </location>
</feature>
<organism evidence="3 4">
    <name type="scientific">Sphingobacterium zhuxiongii</name>
    <dbReference type="NCBI Taxonomy" id="2662364"/>
    <lineage>
        <taxon>Bacteria</taxon>
        <taxon>Pseudomonadati</taxon>
        <taxon>Bacteroidota</taxon>
        <taxon>Sphingobacteriia</taxon>
        <taxon>Sphingobacteriales</taxon>
        <taxon>Sphingobacteriaceae</taxon>
        <taxon>Sphingobacterium</taxon>
    </lineage>
</organism>
<evidence type="ECO:0000313" key="4">
    <source>
        <dbReference type="Proteomes" id="UP000326921"/>
    </source>
</evidence>
<name>A0A5Q0Q5K8_9SPHI</name>
<dbReference type="RefSeq" id="WP_153509638.1">
    <property type="nucleotide sequence ID" value="NZ_CP045652.1"/>
</dbReference>
<dbReference type="EMBL" id="CP045652">
    <property type="protein sequence ID" value="QGA25317.1"/>
    <property type="molecule type" value="Genomic_DNA"/>
</dbReference>
<dbReference type="Pfam" id="PF03544">
    <property type="entry name" value="TonB_C"/>
    <property type="match status" value="1"/>
</dbReference>
<evidence type="ECO:0000256" key="1">
    <source>
        <dbReference type="SAM" id="SignalP"/>
    </source>
</evidence>
<sequence>MMRILLFCIVFFSCSSMYAQEENAVVKQDTGIVRQVDKIPEFRGGASGWATFVRNNFNAYRVIESLDSVDYVKYGARQTAILEFIVCEDGTICNIEITNRDKISPAFAKEALRVMKQSPKWEPAIYKDRAVKTRIRQNIVGVLEYL</sequence>
<evidence type="ECO:0000259" key="2">
    <source>
        <dbReference type="Pfam" id="PF03544"/>
    </source>
</evidence>
<dbReference type="Gene3D" id="3.30.1150.10">
    <property type="match status" value="1"/>
</dbReference>
<dbReference type="SUPFAM" id="SSF74653">
    <property type="entry name" value="TolA/TonB C-terminal domain"/>
    <property type="match status" value="1"/>
</dbReference>
<accession>A0A5Q0Q5K8</accession>
<dbReference type="KEGG" id="sphe:GFH32_02845"/>
<dbReference type="GO" id="GO:0055085">
    <property type="term" value="P:transmembrane transport"/>
    <property type="evidence" value="ECO:0007669"/>
    <property type="project" value="InterPro"/>
</dbReference>
<proteinExistence type="predicted"/>
<reference evidence="3 4" key="1">
    <citation type="submission" date="2019-10" db="EMBL/GenBank/DDBJ databases">
        <authorList>
            <person name="Dong K."/>
        </authorList>
    </citation>
    <scope>NUCLEOTIDE SEQUENCE [LARGE SCALE GENOMIC DNA]</scope>
    <source>
        <strain evidence="4">dk4302</strain>
    </source>
</reference>
<gene>
    <name evidence="3" type="ORF">GFH32_02845</name>
</gene>
<keyword evidence="4" id="KW-1185">Reference proteome</keyword>
<protein>
    <recommendedName>
        <fullName evidence="2">TonB C-terminal domain-containing protein</fullName>
    </recommendedName>
</protein>
<evidence type="ECO:0000313" key="3">
    <source>
        <dbReference type="EMBL" id="QGA25317.1"/>
    </source>
</evidence>
<keyword evidence="1" id="KW-0732">Signal</keyword>
<dbReference type="InterPro" id="IPR037682">
    <property type="entry name" value="TonB_C"/>
</dbReference>
<feature type="signal peptide" evidence="1">
    <location>
        <begin position="1"/>
        <end position="19"/>
    </location>
</feature>
<dbReference type="AlphaFoldDB" id="A0A5Q0Q5K8"/>
<dbReference type="Proteomes" id="UP000326921">
    <property type="component" value="Chromosome"/>
</dbReference>